<dbReference type="OrthoDB" id="694638at2759"/>
<evidence type="ECO:0000313" key="1">
    <source>
        <dbReference type="EMBL" id="GMI68012.1"/>
    </source>
</evidence>
<name>A0A9W7LKP7_HIBTR</name>
<comment type="caution">
    <text evidence="1">The sequence shown here is derived from an EMBL/GenBank/DDBJ whole genome shotgun (WGS) entry which is preliminary data.</text>
</comment>
<sequence length="109" mass="12436">MRKVTKESKLGRYLKAPIRILIEARGLNIKNMTKYSKRISFGTVMGFPTGQLNGLSMSYSVGSTKSINNDDDLRELICVASMRSLCNKVRLFLHERQPERRSPMTRANL</sequence>
<gene>
    <name evidence="1" type="ORF">HRI_000470500</name>
</gene>
<dbReference type="Proteomes" id="UP001165190">
    <property type="component" value="Unassembled WGS sequence"/>
</dbReference>
<dbReference type="EMBL" id="BSYR01000006">
    <property type="protein sequence ID" value="GMI68012.1"/>
    <property type="molecule type" value="Genomic_DNA"/>
</dbReference>
<organism evidence="1 2">
    <name type="scientific">Hibiscus trionum</name>
    <name type="common">Flower of an hour</name>
    <dbReference type="NCBI Taxonomy" id="183268"/>
    <lineage>
        <taxon>Eukaryota</taxon>
        <taxon>Viridiplantae</taxon>
        <taxon>Streptophyta</taxon>
        <taxon>Embryophyta</taxon>
        <taxon>Tracheophyta</taxon>
        <taxon>Spermatophyta</taxon>
        <taxon>Magnoliopsida</taxon>
        <taxon>eudicotyledons</taxon>
        <taxon>Gunneridae</taxon>
        <taxon>Pentapetalae</taxon>
        <taxon>rosids</taxon>
        <taxon>malvids</taxon>
        <taxon>Malvales</taxon>
        <taxon>Malvaceae</taxon>
        <taxon>Malvoideae</taxon>
        <taxon>Hibiscus</taxon>
    </lineage>
</organism>
<accession>A0A9W7LKP7</accession>
<keyword evidence="2" id="KW-1185">Reference proteome</keyword>
<evidence type="ECO:0000313" key="2">
    <source>
        <dbReference type="Proteomes" id="UP001165190"/>
    </source>
</evidence>
<reference evidence="1" key="1">
    <citation type="submission" date="2023-05" db="EMBL/GenBank/DDBJ databases">
        <title>Genome and transcriptome analyses reveal genes involved in the formation of fine ridges on petal epidermal cells in Hibiscus trionum.</title>
        <authorList>
            <person name="Koshimizu S."/>
            <person name="Masuda S."/>
            <person name="Ishii T."/>
            <person name="Shirasu K."/>
            <person name="Hoshino A."/>
            <person name="Arita M."/>
        </authorList>
    </citation>
    <scope>NUCLEOTIDE SEQUENCE</scope>
    <source>
        <strain evidence="1">Hamamatsu line</strain>
    </source>
</reference>
<protein>
    <submittedName>
        <fullName evidence="1">Uncharacterized protein</fullName>
    </submittedName>
</protein>
<proteinExistence type="predicted"/>
<dbReference type="AlphaFoldDB" id="A0A9W7LKP7"/>
<dbReference type="PANTHER" id="PTHR33526:SF4">
    <property type="entry name" value="OS07G0123800 PROTEIN"/>
    <property type="match status" value="1"/>
</dbReference>
<dbReference type="PANTHER" id="PTHR33526">
    <property type="entry name" value="OS07G0123800 PROTEIN"/>
    <property type="match status" value="1"/>
</dbReference>